<evidence type="ECO:0000256" key="6">
    <source>
        <dbReference type="ARBA" id="ARBA00022842"/>
    </source>
</evidence>
<evidence type="ECO:0000313" key="8">
    <source>
        <dbReference type="EMBL" id="UTO28245.1"/>
    </source>
</evidence>
<proteinExistence type="inferred from homology"/>
<dbReference type="EC" id="3.1.3.25" evidence="7"/>
<evidence type="ECO:0000313" key="9">
    <source>
        <dbReference type="Proteomes" id="UP001059475"/>
    </source>
</evidence>
<keyword evidence="6 7" id="KW-0460">Magnesium</keyword>
<protein>
    <recommendedName>
        <fullName evidence="7">Inositol-1-monophosphatase</fullName>
        <ecNumber evidence="7">3.1.3.25</ecNumber>
    </recommendedName>
</protein>
<dbReference type="Gene3D" id="3.40.190.80">
    <property type="match status" value="1"/>
</dbReference>
<dbReference type="Pfam" id="PF00459">
    <property type="entry name" value="Inositol_P"/>
    <property type="match status" value="1"/>
</dbReference>
<dbReference type="RefSeq" id="WP_254770155.1">
    <property type="nucleotide sequence ID" value="NZ_CP101114.1"/>
</dbReference>
<dbReference type="PRINTS" id="PR00377">
    <property type="entry name" value="IMPHPHTASES"/>
</dbReference>
<keyword evidence="5 7" id="KW-0378">Hydrolase</keyword>
<comment type="cofactor">
    <cofactor evidence="2 7">
        <name>Mg(2+)</name>
        <dbReference type="ChEBI" id="CHEBI:18420"/>
    </cofactor>
</comment>
<reference evidence="8" key="1">
    <citation type="submission" date="2022-07" db="EMBL/GenBank/DDBJ databases">
        <title>First report of Bartonella spp. in marsupials in Brazil, with a description of Bartonella harrusi sp. nov. and new proposal for taxonomic reclassification of species of the genus Bartonella.</title>
        <authorList>
            <person name="Amaral R.B."/>
        </authorList>
    </citation>
    <scope>NUCLEOTIDE SEQUENCE</scope>
    <source>
        <strain evidence="8">117A</strain>
    </source>
</reference>
<dbReference type="InterPro" id="IPR033942">
    <property type="entry name" value="IMPase"/>
</dbReference>
<keyword evidence="9" id="KW-1185">Reference proteome</keyword>
<comment type="catalytic activity">
    <reaction evidence="1 7">
        <text>a myo-inositol phosphate + H2O = myo-inositol + phosphate</text>
        <dbReference type="Rhea" id="RHEA:24056"/>
        <dbReference type="ChEBI" id="CHEBI:15377"/>
        <dbReference type="ChEBI" id="CHEBI:17268"/>
        <dbReference type="ChEBI" id="CHEBI:43474"/>
        <dbReference type="ChEBI" id="CHEBI:84139"/>
        <dbReference type="EC" id="3.1.3.25"/>
    </reaction>
</comment>
<dbReference type="PANTHER" id="PTHR20854">
    <property type="entry name" value="INOSITOL MONOPHOSPHATASE"/>
    <property type="match status" value="1"/>
</dbReference>
<evidence type="ECO:0000256" key="5">
    <source>
        <dbReference type="ARBA" id="ARBA00022801"/>
    </source>
</evidence>
<dbReference type="InterPro" id="IPR020550">
    <property type="entry name" value="Inositol_monophosphatase_CS"/>
</dbReference>
<evidence type="ECO:0000256" key="1">
    <source>
        <dbReference type="ARBA" id="ARBA00001033"/>
    </source>
</evidence>
<dbReference type="EMBL" id="CP101114">
    <property type="protein sequence ID" value="UTO28245.1"/>
    <property type="molecule type" value="Genomic_DNA"/>
</dbReference>
<dbReference type="PANTHER" id="PTHR20854:SF4">
    <property type="entry name" value="INOSITOL-1-MONOPHOSPHATASE-RELATED"/>
    <property type="match status" value="1"/>
</dbReference>
<gene>
    <name evidence="8" type="ORF">NMK50_08875</name>
</gene>
<dbReference type="Proteomes" id="UP001059475">
    <property type="component" value="Chromosome"/>
</dbReference>
<accession>A0ABY5ET20</accession>
<sequence>MAHSAIMNVMVQAAMKAGRSLVRDYGEVQNLQVSLKGPADYVSQADRKAEKIIFNELSKARPTFGFLMEESEEIIGEDSQHRFIVDPLDGTTNFLHGIPFFAVSIALESQGRIVAGVIYNPVSDELFSAERGGGAFFNDRRCRVSARRKLEDCVIATGMPHLGRSDHGAYLIELRNVMAEVAGLRRFGAAALDLAYVAAGRTDGFWEDNLQIWDMAAGILMVREAGGFVTDKEGGDAIFRKKNIIAGNERIRSKLEETLKKGL</sequence>
<evidence type="ECO:0000256" key="4">
    <source>
        <dbReference type="ARBA" id="ARBA00022723"/>
    </source>
</evidence>
<dbReference type="InterPro" id="IPR000760">
    <property type="entry name" value="Inositol_monophosphatase-like"/>
</dbReference>
<dbReference type="CDD" id="cd01639">
    <property type="entry name" value="IMPase"/>
    <property type="match status" value="1"/>
</dbReference>
<evidence type="ECO:0000256" key="3">
    <source>
        <dbReference type="ARBA" id="ARBA00009759"/>
    </source>
</evidence>
<name>A0ABY5ET20_9HYPH</name>
<keyword evidence="4 7" id="KW-0479">Metal-binding</keyword>
<dbReference type="SUPFAM" id="SSF56655">
    <property type="entry name" value="Carbohydrate phosphatase"/>
    <property type="match status" value="1"/>
</dbReference>
<dbReference type="PROSITE" id="PS00629">
    <property type="entry name" value="IMP_1"/>
    <property type="match status" value="1"/>
</dbReference>
<dbReference type="InterPro" id="IPR022337">
    <property type="entry name" value="Inositol_monophosphatase_SuhB"/>
</dbReference>
<comment type="similarity">
    <text evidence="3 7">Belongs to the inositol monophosphatase superfamily.</text>
</comment>
<dbReference type="Gene3D" id="3.30.540.10">
    <property type="entry name" value="Fructose-1,6-Bisphosphatase, subunit A, domain 1"/>
    <property type="match status" value="1"/>
</dbReference>
<dbReference type="PROSITE" id="PS00630">
    <property type="entry name" value="IMP_2"/>
    <property type="match status" value="1"/>
</dbReference>
<organism evidence="8 9">
    <name type="scientific">Bartonella harrusi</name>
    <dbReference type="NCBI Taxonomy" id="2961895"/>
    <lineage>
        <taxon>Bacteria</taxon>
        <taxon>Pseudomonadati</taxon>
        <taxon>Pseudomonadota</taxon>
        <taxon>Alphaproteobacteria</taxon>
        <taxon>Hyphomicrobiales</taxon>
        <taxon>Bartonellaceae</taxon>
        <taxon>Bartonella</taxon>
    </lineage>
</organism>
<dbReference type="InterPro" id="IPR020583">
    <property type="entry name" value="Inositol_monoP_metal-BS"/>
</dbReference>
<evidence type="ECO:0000256" key="7">
    <source>
        <dbReference type="RuleBase" id="RU364068"/>
    </source>
</evidence>
<evidence type="ECO:0000256" key="2">
    <source>
        <dbReference type="ARBA" id="ARBA00001946"/>
    </source>
</evidence>
<dbReference type="PRINTS" id="PR01959">
    <property type="entry name" value="SBIMPHPHTASE"/>
</dbReference>